<dbReference type="PANTHER" id="PTHR15136:SF14">
    <property type="entry name" value="STROMAL INTERACTION MOLECULE 1 ISOFORM X1"/>
    <property type="match status" value="1"/>
</dbReference>
<dbReference type="GO" id="GO:0005886">
    <property type="term" value="C:plasma membrane"/>
    <property type="evidence" value="ECO:0007669"/>
    <property type="project" value="TreeGrafter"/>
</dbReference>
<sequence length="401" mass="46461">MDFDKLATLWILCLCFAGEYLAEKPCQVHTDQQHVDDGLSELCRIDEALCKDENAILSFEAIRSIHKQMDDDANGNVDVTETDGFLREDLNYHDPKAKHNSFHGADLLISVEDMWNTWKTSLVYNWTVEEMVVWLTGCVELPQYEDAVKKIRINGSAMPRLAVKNTTLTMSILKILDRSHAQKLQLKALDTVLFGPPLMNRHSHLKDFLLVVSIVIAVGGCWFAYMQNRYSKDHMGKMIKDLEWLQRAEQSLHDLQQKLQQAQEEHRSVEVEKVNLEQQLRDEINAAKQEAQRFRELREGTENELSRQKYAEEELEQKAEKELESRCSWSPPESLQKWLQLTHEVEVQYYNIKKQNAERQLLAAKEGAEKIKKKRNTLFGTFHVAHSSSLDDVDHKILTAK</sequence>
<dbReference type="Proteomes" id="UP001152622">
    <property type="component" value="Chromosome 14"/>
</dbReference>
<dbReference type="InterPro" id="IPR057835">
    <property type="entry name" value="EF-hand_STIM1/2"/>
</dbReference>
<reference evidence="19" key="1">
    <citation type="journal article" date="2023" name="Science">
        <title>Genome structures resolve the early diversification of teleost fishes.</title>
        <authorList>
            <person name="Parey E."/>
            <person name="Louis A."/>
            <person name="Montfort J."/>
            <person name="Bouchez O."/>
            <person name="Roques C."/>
            <person name="Iampietro C."/>
            <person name="Lluch J."/>
            <person name="Castinel A."/>
            <person name="Donnadieu C."/>
            <person name="Desvignes T."/>
            <person name="Floi Bucao C."/>
            <person name="Jouanno E."/>
            <person name="Wen M."/>
            <person name="Mejri S."/>
            <person name="Dirks R."/>
            <person name="Jansen H."/>
            <person name="Henkel C."/>
            <person name="Chen W.J."/>
            <person name="Zahm M."/>
            <person name="Cabau C."/>
            <person name="Klopp C."/>
            <person name="Thompson A.W."/>
            <person name="Robinson-Rechavi M."/>
            <person name="Braasch I."/>
            <person name="Lecointre G."/>
            <person name="Bobe J."/>
            <person name="Postlethwait J.H."/>
            <person name="Berthelot C."/>
            <person name="Roest Crollius H."/>
            <person name="Guiguen Y."/>
        </authorList>
    </citation>
    <scope>NUCLEOTIDE SEQUENCE</scope>
    <source>
        <strain evidence="19">WJC10195</strain>
    </source>
</reference>
<evidence type="ECO:0000256" key="1">
    <source>
        <dbReference type="ARBA" id="ARBA00022448"/>
    </source>
</evidence>
<protein>
    <recommendedName>
        <fullName evidence="21">Stromal interaction molecule 1</fullName>
    </recommendedName>
</protein>
<keyword evidence="1" id="KW-0813">Transport</keyword>
<evidence type="ECO:0000256" key="10">
    <source>
        <dbReference type="ARBA" id="ARBA00023065"/>
    </source>
</evidence>
<evidence type="ECO:0000256" key="12">
    <source>
        <dbReference type="ARBA" id="ARBA00023180"/>
    </source>
</evidence>
<feature type="transmembrane region" description="Helical" evidence="15">
    <location>
        <begin position="208"/>
        <end position="225"/>
    </location>
</feature>
<feature type="chain" id="PRO_5040350061" description="Stromal interaction molecule 1" evidence="16">
    <location>
        <begin position="23"/>
        <end position="401"/>
    </location>
</feature>
<dbReference type="InterPro" id="IPR032393">
    <property type="entry name" value="SOAR_STIM1/2"/>
</dbReference>
<dbReference type="Pfam" id="PF25578">
    <property type="entry name" value="EF-hand_STIM1"/>
    <property type="match status" value="1"/>
</dbReference>
<dbReference type="AlphaFoldDB" id="A0A9Q1EP02"/>
<dbReference type="GO" id="GO:0051049">
    <property type="term" value="P:regulation of transport"/>
    <property type="evidence" value="ECO:0007669"/>
    <property type="project" value="UniProtKB-ARBA"/>
</dbReference>
<evidence type="ECO:0000313" key="20">
    <source>
        <dbReference type="Proteomes" id="UP001152622"/>
    </source>
</evidence>
<dbReference type="PANTHER" id="PTHR15136">
    <property type="entry name" value="STROMAL INTERACTION MOLECULE HOMOLOG"/>
    <property type="match status" value="1"/>
</dbReference>
<feature type="coiled-coil region" evidence="14">
    <location>
        <begin position="245"/>
        <end position="318"/>
    </location>
</feature>
<comment type="subcellular location">
    <subcellularLocation>
        <location evidence="13">Endomembrane system</location>
        <topology evidence="13">Single-pass type I membrane protein</topology>
    </subcellularLocation>
</comment>
<keyword evidence="20" id="KW-1185">Reference proteome</keyword>
<keyword evidence="8 15" id="KW-1133">Transmembrane helix</keyword>
<evidence type="ECO:0000259" key="17">
    <source>
        <dbReference type="Pfam" id="PF16533"/>
    </source>
</evidence>
<name>A0A9Q1EP02_SYNKA</name>
<keyword evidence="7" id="KW-0106">Calcium</keyword>
<dbReference type="FunFam" id="1.20.5.340:FF:000011">
    <property type="entry name" value="Stromal interaction molecule 1"/>
    <property type="match status" value="1"/>
</dbReference>
<evidence type="ECO:0000256" key="14">
    <source>
        <dbReference type="SAM" id="Coils"/>
    </source>
</evidence>
<dbReference type="OrthoDB" id="9986177at2759"/>
<dbReference type="GO" id="GO:0002115">
    <property type="term" value="P:store-operated calcium entry"/>
    <property type="evidence" value="ECO:0007669"/>
    <property type="project" value="TreeGrafter"/>
</dbReference>
<evidence type="ECO:0008006" key="21">
    <source>
        <dbReference type="Google" id="ProtNLM"/>
    </source>
</evidence>
<proteinExistence type="predicted"/>
<keyword evidence="9 14" id="KW-0175">Coiled coil</keyword>
<evidence type="ECO:0000256" key="2">
    <source>
        <dbReference type="ARBA" id="ARBA00022553"/>
    </source>
</evidence>
<keyword evidence="10" id="KW-0406">Ion transport</keyword>
<evidence type="ECO:0000256" key="7">
    <source>
        <dbReference type="ARBA" id="ARBA00022837"/>
    </source>
</evidence>
<comment type="caution">
    <text evidence="19">The sequence shown here is derived from an EMBL/GenBank/DDBJ whole genome shotgun (WGS) entry which is preliminary data.</text>
</comment>
<evidence type="ECO:0000256" key="3">
    <source>
        <dbReference type="ARBA" id="ARBA00022568"/>
    </source>
</evidence>
<accession>A0A9Q1EP02</accession>
<dbReference type="GO" id="GO:0005509">
    <property type="term" value="F:calcium ion binding"/>
    <property type="evidence" value="ECO:0007669"/>
    <property type="project" value="TreeGrafter"/>
</dbReference>
<organism evidence="19 20">
    <name type="scientific">Synaphobranchus kaupii</name>
    <name type="common">Kaup's arrowtooth eel</name>
    <dbReference type="NCBI Taxonomy" id="118154"/>
    <lineage>
        <taxon>Eukaryota</taxon>
        <taxon>Metazoa</taxon>
        <taxon>Chordata</taxon>
        <taxon>Craniata</taxon>
        <taxon>Vertebrata</taxon>
        <taxon>Euteleostomi</taxon>
        <taxon>Actinopterygii</taxon>
        <taxon>Neopterygii</taxon>
        <taxon>Teleostei</taxon>
        <taxon>Anguilliformes</taxon>
        <taxon>Synaphobranchidae</taxon>
        <taxon>Synaphobranchus</taxon>
    </lineage>
</organism>
<dbReference type="Gene3D" id="1.10.150.50">
    <property type="entry name" value="Transcription Factor, Ets-1"/>
    <property type="match status" value="1"/>
</dbReference>
<evidence type="ECO:0000256" key="11">
    <source>
        <dbReference type="ARBA" id="ARBA00023136"/>
    </source>
</evidence>
<evidence type="ECO:0000256" key="5">
    <source>
        <dbReference type="ARBA" id="ARBA00022723"/>
    </source>
</evidence>
<gene>
    <name evidence="19" type="ORF">SKAU_G00322320</name>
</gene>
<dbReference type="GO" id="GO:0006874">
    <property type="term" value="P:intracellular calcium ion homeostasis"/>
    <property type="evidence" value="ECO:0007669"/>
    <property type="project" value="TreeGrafter"/>
</dbReference>
<feature type="domain" description="STIM1/2 Orai1-activating region" evidence="17">
    <location>
        <begin position="329"/>
        <end position="401"/>
    </location>
</feature>
<evidence type="ECO:0000256" key="6">
    <source>
        <dbReference type="ARBA" id="ARBA00022729"/>
    </source>
</evidence>
<keyword evidence="4 15" id="KW-0812">Transmembrane</keyword>
<keyword evidence="11 15" id="KW-0472">Membrane</keyword>
<keyword evidence="12" id="KW-0325">Glycoprotein</keyword>
<dbReference type="InterPro" id="IPR013761">
    <property type="entry name" value="SAM/pointed_sf"/>
</dbReference>
<evidence type="ECO:0000313" key="19">
    <source>
        <dbReference type="EMBL" id="KAJ8342304.1"/>
    </source>
</evidence>
<feature type="domain" description="STIM1/2 EF-hand" evidence="18">
    <location>
        <begin position="41"/>
        <end position="119"/>
    </location>
</feature>
<evidence type="ECO:0000256" key="8">
    <source>
        <dbReference type="ARBA" id="ARBA00022989"/>
    </source>
</evidence>
<dbReference type="GO" id="GO:0005783">
    <property type="term" value="C:endoplasmic reticulum"/>
    <property type="evidence" value="ECO:0007669"/>
    <property type="project" value="TreeGrafter"/>
</dbReference>
<keyword evidence="3" id="KW-0109">Calcium transport</keyword>
<dbReference type="Gene3D" id="1.10.287.3550">
    <property type="match status" value="1"/>
</dbReference>
<dbReference type="GO" id="GO:0005246">
    <property type="term" value="F:calcium channel regulator activity"/>
    <property type="evidence" value="ECO:0007669"/>
    <property type="project" value="InterPro"/>
</dbReference>
<keyword evidence="6 16" id="KW-0732">Signal</keyword>
<dbReference type="SUPFAM" id="SSF47769">
    <property type="entry name" value="SAM/Pointed domain"/>
    <property type="match status" value="1"/>
</dbReference>
<evidence type="ECO:0000256" key="4">
    <source>
        <dbReference type="ARBA" id="ARBA00022692"/>
    </source>
</evidence>
<keyword evidence="5" id="KW-0479">Metal-binding</keyword>
<dbReference type="InterPro" id="IPR037608">
    <property type="entry name" value="STIM1/2"/>
</dbReference>
<dbReference type="Gene3D" id="1.20.5.340">
    <property type="match status" value="1"/>
</dbReference>
<dbReference type="Pfam" id="PF16533">
    <property type="entry name" value="SOAR"/>
    <property type="match status" value="1"/>
</dbReference>
<evidence type="ECO:0000256" key="15">
    <source>
        <dbReference type="SAM" id="Phobius"/>
    </source>
</evidence>
<dbReference type="FunFam" id="1.10.150.50:FF:000009">
    <property type="entry name" value="Stromal interaction molecule 1"/>
    <property type="match status" value="1"/>
</dbReference>
<evidence type="ECO:0000256" key="9">
    <source>
        <dbReference type="ARBA" id="ARBA00023054"/>
    </source>
</evidence>
<evidence type="ECO:0000256" key="13">
    <source>
        <dbReference type="ARBA" id="ARBA00046288"/>
    </source>
</evidence>
<dbReference type="Gene3D" id="1.10.238.180">
    <property type="match status" value="1"/>
</dbReference>
<feature type="signal peptide" evidence="16">
    <location>
        <begin position="1"/>
        <end position="22"/>
    </location>
</feature>
<dbReference type="EMBL" id="JAINUF010000014">
    <property type="protein sequence ID" value="KAJ8342304.1"/>
    <property type="molecule type" value="Genomic_DNA"/>
</dbReference>
<evidence type="ECO:0000256" key="16">
    <source>
        <dbReference type="SAM" id="SignalP"/>
    </source>
</evidence>
<evidence type="ECO:0000259" key="18">
    <source>
        <dbReference type="Pfam" id="PF25578"/>
    </source>
</evidence>
<keyword evidence="2" id="KW-0597">Phosphoprotein</keyword>
<dbReference type="FunFam" id="1.10.238.180:FF:000001">
    <property type="entry name" value="Stromal interaction molecule 1"/>
    <property type="match status" value="1"/>
</dbReference>